<sequence>MATALVTGASAGIGLAFVRELACRGHDLVLVARNHDRLQEVADDLRDLHGTRCEVLVADVAERDQLQRVADRVADRERPVDLVVNNAGYGLRTDFLRTPIDQEEHHLMIHTRAVLVVSQAAALAMRERGRGAIVNVSSVASFVQMGTYSAAKAWCTTFTEGLANELQGTGVTATALCPGFTRTEFHQRAAMSMSHLPDVAWLDADRLVQDCLDDVARGRAVSVPGGVYKTLVGLVQVAPRGLVRRVSGGLASGRRTAR</sequence>
<evidence type="ECO:0000256" key="2">
    <source>
        <dbReference type="ARBA" id="ARBA00023002"/>
    </source>
</evidence>
<evidence type="ECO:0000256" key="1">
    <source>
        <dbReference type="ARBA" id="ARBA00006484"/>
    </source>
</evidence>
<keyword evidence="6" id="KW-1185">Reference proteome</keyword>
<dbReference type="PRINTS" id="PR00080">
    <property type="entry name" value="SDRFAMILY"/>
</dbReference>
<accession>A0A6I3I8E8</accession>
<evidence type="ECO:0000313" key="6">
    <source>
        <dbReference type="Proteomes" id="UP000431092"/>
    </source>
</evidence>
<reference evidence="5 6" key="1">
    <citation type="submission" date="2019-11" db="EMBL/GenBank/DDBJ databases">
        <title>Whole genome sequencing identifies a novel species of the genus Arsenicicoccus isolated from human blood.</title>
        <authorList>
            <person name="Jeong J.H."/>
            <person name="Kweon O.J."/>
            <person name="Kim H.R."/>
            <person name="Kim T.-H."/>
            <person name="Ha S.-M."/>
            <person name="Lee M.-K."/>
        </authorList>
    </citation>
    <scope>NUCLEOTIDE SEQUENCE [LARGE SCALE GENOMIC DNA]</scope>
    <source>
        <strain evidence="5 6">MKL-02</strain>
    </source>
</reference>
<evidence type="ECO:0000256" key="3">
    <source>
        <dbReference type="RuleBase" id="RU000363"/>
    </source>
</evidence>
<dbReference type="Gene3D" id="3.40.50.720">
    <property type="entry name" value="NAD(P)-binding Rossmann-like Domain"/>
    <property type="match status" value="1"/>
</dbReference>
<protein>
    <submittedName>
        <fullName evidence="5">SDR family NAD(P)-dependent oxidoreductase</fullName>
    </submittedName>
</protein>
<comment type="caution">
    <text evidence="5">The sequence shown here is derived from an EMBL/GenBank/DDBJ whole genome shotgun (WGS) entry which is preliminary data.</text>
</comment>
<dbReference type="InterPro" id="IPR002347">
    <property type="entry name" value="SDR_fam"/>
</dbReference>
<dbReference type="InterPro" id="IPR057326">
    <property type="entry name" value="KR_dom"/>
</dbReference>
<dbReference type="AlphaFoldDB" id="A0A6I3I8E8"/>
<comment type="similarity">
    <text evidence="1 3">Belongs to the short-chain dehydrogenases/reductases (SDR) family.</text>
</comment>
<dbReference type="GO" id="GO:0016491">
    <property type="term" value="F:oxidoreductase activity"/>
    <property type="evidence" value="ECO:0007669"/>
    <property type="project" value="UniProtKB-KW"/>
</dbReference>
<dbReference type="SMART" id="SM00822">
    <property type="entry name" value="PKS_KR"/>
    <property type="match status" value="1"/>
</dbReference>
<feature type="domain" description="Ketoreductase" evidence="4">
    <location>
        <begin position="2"/>
        <end position="180"/>
    </location>
</feature>
<dbReference type="SUPFAM" id="SSF51735">
    <property type="entry name" value="NAD(P)-binding Rossmann-fold domains"/>
    <property type="match status" value="1"/>
</dbReference>
<dbReference type="CDD" id="cd05233">
    <property type="entry name" value="SDR_c"/>
    <property type="match status" value="1"/>
</dbReference>
<dbReference type="RefSeq" id="WP_154593726.1">
    <property type="nucleotide sequence ID" value="NZ_WLVL01000039.1"/>
</dbReference>
<dbReference type="PANTHER" id="PTHR44196:SF2">
    <property type="entry name" value="SHORT-CHAIN DEHYDROGENASE-RELATED"/>
    <property type="match status" value="1"/>
</dbReference>
<keyword evidence="2" id="KW-0560">Oxidoreductase</keyword>
<name>A0A6I3I8E8_9MICO</name>
<dbReference type="PRINTS" id="PR00081">
    <property type="entry name" value="GDHRDH"/>
</dbReference>
<dbReference type="InterPro" id="IPR036291">
    <property type="entry name" value="NAD(P)-bd_dom_sf"/>
</dbReference>
<dbReference type="PIRSF" id="PIRSF000126">
    <property type="entry name" value="11-beta-HSD1"/>
    <property type="match status" value="1"/>
</dbReference>
<evidence type="ECO:0000259" key="4">
    <source>
        <dbReference type="SMART" id="SM00822"/>
    </source>
</evidence>
<dbReference type="Pfam" id="PF00106">
    <property type="entry name" value="adh_short"/>
    <property type="match status" value="1"/>
</dbReference>
<organism evidence="5 6">
    <name type="scientific">Arsenicicoccus cauae</name>
    <dbReference type="NCBI Taxonomy" id="2663847"/>
    <lineage>
        <taxon>Bacteria</taxon>
        <taxon>Bacillati</taxon>
        <taxon>Actinomycetota</taxon>
        <taxon>Actinomycetes</taxon>
        <taxon>Micrococcales</taxon>
        <taxon>Intrasporangiaceae</taxon>
        <taxon>Arsenicicoccus</taxon>
    </lineage>
</organism>
<proteinExistence type="inferred from homology"/>
<evidence type="ECO:0000313" key="5">
    <source>
        <dbReference type="EMBL" id="MTB72444.1"/>
    </source>
</evidence>
<dbReference type="Proteomes" id="UP000431092">
    <property type="component" value="Unassembled WGS sequence"/>
</dbReference>
<gene>
    <name evidence="5" type="ORF">GGG17_10785</name>
</gene>
<dbReference type="PANTHER" id="PTHR44196">
    <property type="entry name" value="DEHYDROGENASE/REDUCTASE SDR FAMILY MEMBER 7B"/>
    <property type="match status" value="1"/>
</dbReference>
<dbReference type="EMBL" id="WLVL01000039">
    <property type="protein sequence ID" value="MTB72444.1"/>
    <property type="molecule type" value="Genomic_DNA"/>
</dbReference>
<dbReference type="GO" id="GO:0016020">
    <property type="term" value="C:membrane"/>
    <property type="evidence" value="ECO:0007669"/>
    <property type="project" value="TreeGrafter"/>
</dbReference>